<gene>
    <name evidence="1" type="ORF">IFT41_22860</name>
</gene>
<proteinExistence type="predicted"/>
<organism evidence="1 2">
    <name type="scientific">Enterobacter agglomerans</name>
    <name type="common">Erwinia herbicola</name>
    <name type="synonym">Pantoea agglomerans</name>
    <dbReference type="NCBI Taxonomy" id="549"/>
    <lineage>
        <taxon>Bacteria</taxon>
        <taxon>Pseudomonadati</taxon>
        <taxon>Pseudomonadota</taxon>
        <taxon>Gammaproteobacteria</taxon>
        <taxon>Enterobacterales</taxon>
        <taxon>Erwiniaceae</taxon>
        <taxon>Pantoea</taxon>
        <taxon>Pantoea agglomerans group</taxon>
    </lineage>
</organism>
<dbReference type="EMBL" id="JACYNR010000026">
    <property type="protein sequence ID" value="MBD8128943.1"/>
    <property type="molecule type" value="Genomic_DNA"/>
</dbReference>
<comment type="caution">
    <text evidence="1">The sequence shown here is derived from an EMBL/GenBank/DDBJ whole genome shotgun (WGS) entry which is preliminary data.</text>
</comment>
<evidence type="ECO:0000313" key="2">
    <source>
        <dbReference type="Proteomes" id="UP000610459"/>
    </source>
</evidence>
<name>A0ACC5PV55_ENTAG</name>
<keyword evidence="2" id="KW-1185">Reference proteome</keyword>
<dbReference type="Proteomes" id="UP000610459">
    <property type="component" value="Unassembled WGS sequence"/>
</dbReference>
<evidence type="ECO:0000313" key="1">
    <source>
        <dbReference type="EMBL" id="MBD8128943.1"/>
    </source>
</evidence>
<protein>
    <submittedName>
        <fullName evidence="1">Uncharacterized protein</fullName>
    </submittedName>
</protein>
<sequence length="207" mass="23542">MKPVDKIIPAYPFVQYRDDPNVVAFFNAYNTIAQQYLTAFNNLYLPCWTSSLVTGNLLDWVAKGIYGAERPLLQTSTATVAEGPYDTAEYDEVAYARMKNFHPGTFQHLPDEYFKRILTWNFYKGDGFQFSVEWLKRRIARFIHGPAGTDPQLQNTFDVSVTSSAGKFTLKIPEYGDGVGEFLVKAINTQLVNLPFIYSYDAEAVEQ</sequence>
<accession>A0ACC5PV55</accession>
<reference evidence="1 2" key="1">
    <citation type="journal article" date="2020" name="FEMS Microbiol. Ecol.">
        <title>Temporal dynamics of bacterial communities during seed development and maturation.</title>
        <authorList>
            <person name="Chesneau G."/>
            <person name="Torres-Cortes G."/>
            <person name="Briand M."/>
            <person name="Darrasse A."/>
            <person name="Preveaux A."/>
            <person name="Marais C."/>
            <person name="Jacques M.A."/>
            <person name="Shade A."/>
            <person name="Barret M."/>
        </authorList>
    </citation>
    <scope>NUCLEOTIDE SEQUENCE [LARGE SCALE GENOMIC DNA]</scope>
    <source>
        <strain evidence="1 2">CFBP13709</strain>
    </source>
</reference>